<dbReference type="Proteomes" id="UP000055024">
    <property type="component" value="Unassembled WGS sequence"/>
</dbReference>
<dbReference type="AlphaFoldDB" id="A0A0V1HR38"/>
<sequence length="147" mass="16466">MIPSHANAFHLPVRTSIRCHNSIFIDLEEATQVIETTDHLLNNGIPLALAFLSVHLESLGVEILNVGTSGQVGAWFDYFWREWLPASPIRLCHMRVSEGEKYVIRGAAYTVQEQQVAWLTSKVEAGSRNVEDFLSAVPYLTLDSIDL</sequence>
<dbReference type="OrthoDB" id="5919499at2759"/>
<dbReference type="EMBL" id="JYDP01000038">
    <property type="protein sequence ID" value="KRZ12711.1"/>
    <property type="molecule type" value="Genomic_DNA"/>
</dbReference>
<reference evidence="1 2" key="1">
    <citation type="submission" date="2015-01" db="EMBL/GenBank/DDBJ databases">
        <title>Evolution of Trichinella species and genotypes.</title>
        <authorList>
            <person name="Korhonen P.K."/>
            <person name="Edoardo P."/>
            <person name="Giuseppe L.R."/>
            <person name="Gasser R.B."/>
        </authorList>
    </citation>
    <scope>NUCLEOTIDE SEQUENCE [LARGE SCALE GENOMIC DNA]</scope>
    <source>
        <strain evidence="1">ISS1029</strain>
    </source>
</reference>
<accession>A0A0V1HR38</accession>
<organism evidence="1 2">
    <name type="scientific">Trichinella zimbabwensis</name>
    <dbReference type="NCBI Taxonomy" id="268475"/>
    <lineage>
        <taxon>Eukaryota</taxon>
        <taxon>Metazoa</taxon>
        <taxon>Ecdysozoa</taxon>
        <taxon>Nematoda</taxon>
        <taxon>Enoplea</taxon>
        <taxon>Dorylaimia</taxon>
        <taxon>Trichinellida</taxon>
        <taxon>Trichinellidae</taxon>
        <taxon>Trichinella</taxon>
    </lineage>
</organism>
<keyword evidence="2" id="KW-1185">Reference proteome</keyword>
<protein>
    <submittedName>
        <fullName evidence="1">Uncharacterized protein</fullName>
    </submittedName>
</protein>
<proteinExistence type="predicted"/>
<comment type="caution">
    <text evidence="1">The sequence shown here is derived from an EMBL/GenBank/DDBJ whole genome shotgun (WGS) entry which is preliminary data.</text>
</comment>
<evidence type="ECO:0000313" key="1">
    <source>
        <dbReference type="EMBL" id="KRZ12711.1"/>
    </source>
</evidence>
<evidence type="ECO:0000313" key="2">
    <source>
        <dbReference type="Proteomes" id="UP000055024"/>
    </source>
</evidence>
<gene>
    <name evidence="1" type="ORF">T11_1455</name>
</gene>
<name>A0A0V1HR38_9BILA</name>